<name>A0A246FCJ5_PSENT</name>
<evidence type="ECO:0000256" key="2">
    <source>
        <dbReference type="ARBA" id="ARBA00023163"/>
    </source>
</evidence>
<dbReference type="PROSITE" id="PS01124">
    <property type="entry name" value="HTH_ARAC_FAMILY_2"/>
    <property type="match status" value="1"/>
</dbReference>
<dbReference type="Pfam" id="PF01965">
    <property type="entry name" value="DJ-1_PfpI"/>
    <property type="match status" value="1"/>
</dbReference>
<dbReference type="AlphaFoldDB" id="A0A246FCJ5"/>
<dbReference type="InterPro" id="IPR018060">
    <property type="entry name" value="HTH_AraC"/>
</dbReference>
<evidence type="ECO:0000313" key="5">
    <source>
        <dbReference type="Proteomes" id="UP000198145"/>
    </source>
</evidence>
<dbReference type="InterPro" id="IPR009057">
    <property type="entry name" value="Homeodomain-like_sf"/>
</dbReference>
<protein>
    <submittedName>
        <fullName evidence="4">AraC family transcriptional regulator</fullName>
    </submittedName>
</protein>
<dbReference type="Gene3D" id="1.10.10.60">
    <property type="entry name" value="Homeodomain-like"/>
    <property type="match status" value="1"/>
</dbReference>
<dbReference type="SUPFAM" id="SSF52317">
    <property type="entry name" value="Class I glutamine amidotransferase-like"/>
    <property type="match status" value="1"/>
</dbReference>
<keyword evidence="2" id="KW-0804">Transcription</keyword>
<dbReference type="Pfam" id="PF12833">
    <property type="entry name" value="HTH_18"/>
    <property type="match status" value="1"/>
</dbReference>
<dbReference type="SMART" id="SM00342">
    <property type="entry name" value="HTH_ARAC"/>
    <property type="match status" value="1"/>
</dbReference>
<gene>
    <name evidence="4" type="ORF">CEG18_07205</name>
</gene>
<evidence type="ECO:0000259" key="3">
    <source>
        <dbReference type="PROSITE" id="PS01124"/>
    </source>
</evidence>
<dbReference type="GO" id="GO:0043565">
    <property type="term" value="F:sequence-specific DNA binding"/>
    <property type="evidence" value="ECO:0007669"/>
    <property type="project" value="InterPro"/>
</dbReference>
<dbReference type="PANTHER" id="PTHR43130:SF3">
    <property type="entry name" value="HTH-TYPE TRANSCRIPTIONAL REGULATOR RV1931C"/>
    <property type="match status" value="1"/>
</dbReference>
<organism evidence="4 5">
    <name type="scientific">Pseudomonas nitroreducens</name>
    <dbReference type="NCBI Taxonomy" id="46680"/>
    <lineage>
        <taxon>Bacteria</taxon>
        <taxon>Pseudomonadati</taxon>
        <taxon>Pseudomonadota</taxon>
        <taxon>Gammaproteobacteria</taxon>
        <taxon>Pseudomonadales</taxon>
        <taxon>Pseudomonadaceae</taxon>
        <taxon>Pseudomonas</taxon>
    </lineage>
</organism>
<dbReference type="PANTHER" id="PTHR43130">
    <property type="entry name" value="ARAC-FAMILY TRANSCRIPTIONAL REGULATOR"/>
    <property type="match status" value="1"/>
</dbReference>
<accession>A0A246FCJ5</accession>
<dbReference type="Gene3D" id="3.40.50.880">
    <property type="match status" value="1"/>
</dbReference>
<dbReference type="CDD" id="cd03137">
    <property type="entry name" value="GATase1_AraC_1"/>
    <property type="match status" value="1"/>
</dbReference>
<dbReference type="InterPro" id="IPR029062">
    <property type="entry name" value="Class_I_gatase-like"/>
</dbReference>
<feature type="domain" description="HTH araC/xylS-type" evidence="3">
    <location>
        <begin position="244"/>
        <end position="343"/>
    </location>
</feature>
<dbReference type="GO" id="GO:0003700">
    <property type="term" value="F:DNA-binding transcription factor activity"/>
    <property type="evidence" value="ECO:0007669"/>
    <property type="project" value="InterPro"/>
</dbReference>
<dbReference type="Proteomes" id="UP000198145">
    <property type="component" value="Unassembled WGS sequence"/>
</dbReference>
<sequence>MSPPQPLEPTRALAQKNLRPAVVAEREIVFIAYPQMGLLDLSGAQTVFWAASRALAERSLPGYRLATASLSGELVATAEGLCVTTQPLEQMNLACLDTLIVPGAPDICRTLDRHAELVAWIAGNAAAVRRVAAVCSGAFLLAQAGLLDGLRAATHWAMCDALQQRFPKIRVDADAIFVRQERIWTSAGVSAGIDLALALVEEDCGREVAMAVARELVVYLRRPGGQAQYSRLLQAQSGETAPFDKLHLWLAEHAGDPSLSVETLAEQACMSTRNFSRLYKASTGRTPSKAIELFRLEAARRLLEDTTLVLERVARQCGFGNEERMRGVFQRNLSVSPRDYRQRFTRDD</sequence>
<dbReference type="InterPro" id="IPR002818">
    <property type="entry name" value="DJ-1/PfpI"/>
</dbReference>
<dbReference type="SUPFAM" id="SSF46689">
    <property type="entry name" value="Homeodomain-like"/>
    <property type="match status" value="2"/>
</dbReference>
<comment type="caution">
    <text evidence="4">The sequence shown here is derived from an EMBL/GenBank/DDBJ whole genome shotgun (WGS) entry which is preliminary data.</text>
</comment>
<evidence type="ECO:0000313" key="4">
    <source>
        <dbReference type="EMBL" id="OWP52035.1"/>
    </source>
</evidence>
<dbReference type="EMBL" id="NJBA01000002">
    <property type="protein sequence ID" value="OWP52035.1"/>
    <property type="molecule type" value="Genomic_DNA"/>
</dbReference>
<keyword evidence="1" id="KW-0805">Transcription regulation</keyword>
<evidence type="ECO:0000256" key="1">
    <source>
        <dbReference type="ARBA" id="ARBA00023015"/>
    </source>
</evidence>
<reference evidence="4 5" key="1">
    <citation type="submission" date="2017-06" db="EMBL/GenBank/DDBJ databases">
        <title>Draft genome of Pseudomonas nitroreducens DF05.</title>
        <authorList>
            <person name="Iyer R."/>
        </authorList>
    </citation>
    <scope>NUCLEOTIDE SEQUENCE [LARGE SCALE GENOMIC DNA]</scope>
    <source>
        <strain evidence="4 5">DF05</strain>
    </source>
</reference>
<dbReference type="RefSeq" id="WP_088416880.1">
    <property type="nucleotide sequence ID" value="NZ_NJBA01000002.1"/>
</dbReference>
<proteinExistence type="predicted"/>
<dbReference type="InterPro" id="IPR052158">
    <property type="entry name" value="INH-QAR"/>
</dbReference>
<dbReference type="eggNOG" id="COG4977">
    <property type="taxonomic scope" value="Bacteria"/>
</dbReference>